<evidence type="ECO:0000313" key="2">
    <source>
        <dbReference type="EMBL" id="EPQ27578.1"/>
    </source>
</evidence>
<gene>
    <name evidence="2" type="ORF">PFL1_04716</name>
</gene>
<feature type="domain" description="N-acetyltransferase" evidence="1">
    <location>
        <begin position="40"/>
        <end position="192"/>
    </location>
</feature>
<dbReference type="Gene3D" id="3.40.630.30">
    <property type="match status" value="1"/>
</dbReference>
<dbReference type="GeneID" id="19318816"/>
<dbReference type="InterPro" id="IPR051531">
    <property type="entry name" value="N-acetyltransferase"/>
</dbReference>
<dbReference type="KEGG" id="pfp:PFL1_04716"/>
<name>A0A061H4P9_9BASI</name>
<dbReference type="AlphaFoldDB" id="A0A061H4P9"/>
<accession>A0A061H4P9</accession>
<dbReference type="GO" id="GO:0016747">
    <property type="term" value="F:acyltransferase activity, transferring groups other than amino-acyl groups"/>
    <property type="evidence" value="ECO:0007669"/>
    <property type="project" value="InterPro"/>
</dbReference>
<dbReference type="InterPro" id="IPR000182">
    <property type="entry name" value="GNAT_dom"/>
</dbReference>
<dbReference type="InterPro" id="IPR016181">
    <property type="entry name" value="Acyl_CoA_acyltransferase"/>
</dbReference>
<protein>
    <recommendedName>
        <fullName evidence="1">N-acetyltransferase domain-containing protein</fullName>
    </recommendedName>
</protein>
<dbReference type="PANTHER" id="PTHR43792">
    <property type="entry name" value="GNAT FAMILY, PUTATIVE (AFU_ORTHOLOGUE AFUA_3G00765)-RELATED-RELATED"/>
    <property type="match status" value="1"/>
</dbReference>
<dbReference type="PROSITE" id="PS51186">
    <property type="entry name" value="GNAT"/>
    <property type="match status" value="1"/>
</dbReference>
<organism evidence="2 3">
    <name type="scientific">Pseudozyma flocculosa PF-1</name>
    <dbReference type="NCBI Taxonomy" id="1277687"/>
    <lineage>
        <taxon>Eukaryota</taxon>
        <taxon>Fungi</taxon>
        <taxon>Dikarya</taxon>
        <taxon>Basidiomycota</taxon>
        <taxon>Ustilaginomycotina</taxon>
        <taxon>Ustilaginomycetes</taxon>
        <taxon>Ustilaginales</taxon>
        <taxon>Ustilaginaceae</taxon>
        <taxon>Pseudozyma</taxon>
    </lineage>
</organism>
<proteinExistence type="predicted"/>
<dbReference type="HOGENOM" id="CLU_1396909_0_0_1"/>
<dbReference type="SUPFAM" id="SSF55729">
    <property type="entry name" value="Acyl-CoA N-acyltransferases (Nat)"/>
    <property type="match status" value="1"/>
</dbReference>
<dbReference type="Pfam" id="PF13302">
    <property type="entry name" value="Acetyltransf_3"/>
    <property type="match status" value="1"/>
</dbReference>
<dbReference type="RefSeq" id="XP_007880435.1">
    <property type="nucleotide sequence ID" value="XM_007882244.1"/>
</dbReference>
<evidence type="ECO:0000313" key="3">
    <source>
        <dbReference type="Proteomes" id="UP000053664"/>
    </source>
</evidence>
<reference evidence="2 3" key="1">
    <citation type="journal article" date="2013" name="Plant Cell">
        <title>The transition from a phytopathogenic smut ancestor to an anamorphic biocontrol agent deciphered by comparative whole-genome analysis.</title>
        <authorList>
            <person name="Lefebvre F."/>
            <person name="Joly D.L."/>
            <person name="Labbe C."/>
            <person name="Teichmann B."/>
            <person name="Linning R."/>
            <person name="Belzile F."/>
            <person name="Bakkeren G."/>
            <person name="Belanger R.R."/>
        </authorList>
    </citation>
    <scope>NUCLEOTIDE SEQUENCE [LARGE SCALE GENOMIC DNA]</scope>
    <source>
        <strain evidence="2 3">PF-1</strain>
    </source>
</reference>
<dbReference type="eggNOG" id="ENOG502SBNH">
    <property type="taxonomic scope" value="Eukaryota"/>
</dbReference>
<dbReference type="Proteomes" id="UP000053664">
    <property type="component" value="Unassembled WGS sequence"/>
</dbReference>
<sequence length="192" mass="21714">MTTEDERGARLAAQLDSFRLETRLPNLVLRPPVSNDGPNMQARTRDMRNTQFLPHLHAKVSQPLSEVHEWIELMRRDFGTRCLFLLVEFDGQVIGESGLGFLDWSHSQAEAGIMLSHQVWRRGLAYEALLASVRFGLEQLGMDRITLGTLEDNVGMRALLRRMGAGEGTPRVRTDGRLERVYEVTSQNLAVV</sequence>
<evidence type="ECO:0000259" key="1">
    <source>
        <dbReference type="PROSITE" id="PS51186"/>
    </source>
</evidence>
<dbReference type="EMBL" id="KE361638">
    <property type="protein sequence ID" value="EPQ27578.1"/>
    <property type="molecule type" value="Genomic_DNA"/>
</dbReference>